<comment type="caution">
    <text evidence="2">The sequence shown here is derived from an EMBL/GenBank/DDBJ whole genome shotgun (WGS) entry which is preliminary data.</text>
</comment>
<dbReference type="RefSeq" id="WP_160735081.1">
    <property type="nucleotide sequence ID" value="NZ_WTYT01000001.1"/>
</dbReference>
<dbReference type="EMBL" id="WTYT01000001">
    <property type="protein sequence ID" value="MXO64677.1"/>
    <property type="molecule type" value="Genomic_DNA"/>
</dbReference>
<organism evidence="2 3">
    <name type="scientific">Altericroceibacterium endophyticum</name>
    <dbReference type="NCBI Taxonomy" id="1808508"/>
    <lineage>
        <taxon>Bacteria</taxon>
        <taxon>Pseudomonadati</taxon>
        <taxon>Pseudomonadota</taxon>
        <taxon>Alphaproteobacteria</taxon>
        <taxon>Sphingomonadales</taxon>
        <taxon>Erythrobacteraceae</taxon>
        <taxon>Altericroceibacterium</taxon>
    </lineage>
</organism>
<dbReference type="GO" id="GO:0035438">
    <property type="term" value="F:cyclic-di-GMP binding"/>
    <property type="evidence" value="ECO:0007669"/>
    <property type="project" value="InterPro"/>
</dbReference>
<evidence type="ECO:0000313" key="3">
    <source>
        <dbReference type="Proteomes" id="UP000438476"/>
    </source>
</evidence>
<dbReference type="SUPFAM" id="SSF141371">
    <property type="entry name" value="PilZ domain-like"/>
    <property type="match status" value="1"/>
</dbReference>
<dbReference type="Pfam" id="PF07238">
    <property type="entry name" value="PilZ"/>
    <property type="match status" value="1"/>
</dbReference>
<dbReference type="Gene3D" id="2.40.10.220">
    <property type="entry name" value="predicted glycosyltransferase like domains"/>
    <property type="match status" value="1"/>
</dbReference>
<feature type="domain" description="PilZ" evidence="1">
    <location>
        <begin position="16"/>
        <end position="102"/>
    </location>
</feature>
<dbReference type="OrthoDB" id="9795572at2"/>
<gene>
    <name evidence="2" type="ORF">GRI91_02800</name>
</gene>
<name>A0A6I4T142_9SPHN</name>
<evidence type="ECO:0000259" key="1">
    <source>
        <dbReference type="Pfam" id="PF07238"/>
    </source>
</evidence>
<reference evidence="2 3" key="1">
    <citation type="submission" date="2019-12" db="EMBL/GenBank/DDBJ databases">
        <title>Genomic-based taxomic classification of the family Erythrobacteraceae.</title>
        <authorList>
            <person name="Xu L."/>
        </authorList>
    </citation>
    <scope>NUCLEOTIDE SEQUENCE [LARGE SCALE GENOMIC DNA]</scope>
    <source>
        <strain evidence="2 3">LMG 29518</strain>
    </source>
</reference>
<dbReference type="AlphaFoldDB" id="A0A6I4T142"/>
<evidence type="ECO:0000313" key="2">
    <source>
        <dbReference type="EMBL" id="MXO64677.1"/>
    </source>
</evidence>
<accession>A0A6I4T142</accession>
<keyword evidence="3" id="KW-1185">Reference proteome</keyword>
<dbReference type="Proteomes" id="UP000438476">
    <property type="component" value="Unassembled WGS sequence"/>
</dbReference>
<sequence>MQDEFSDLYRYAAQEDRCAPRTVTAFQAQLRIAGRDTFSSHIHDVSLSGFRAMSAHRIASGSVCYLTIPDFDVMEAIVVWWKDGMCGCAFRNLLDRQTHDRIVSKYRAHRAIEQ</sequence>
<proteinExistence type="predicted"/>
<dbReference type="InterPro" id="IPR009875">
    <property type="entry name" value="PilZ_domain"/>
</dbReference>
<protein>
    <submittedName>
        <fullName evidence="2">PilZ domain-containing protein</fullName>
    </submittedName>
</protein>